<dbReference type="InterPro" id="IPR036291">
    <property type="entry name" value="NAD(P)-bd_dom_sf"/>
</dbReference>
<name>A0A0B3VNC0_FRATU</name>
<dbReference type="GO" id="GO:0016491">
    <property type="term" value="F:oxidoreductase activity"/>
    <property type="evidence" value="ECO:0007669"/>
    <property type="project" value="UniProtKB-KW"/>
</dbReference>
<organism evidence="4">
    <name type="scientific">Francisella tularensis subsp. holarctica</name>
    <dbReference type="NCBI Taxonomy" id="119857"/>
    <lineage>
        <taxon>Bacteria</taxon>
        <taxon>Pseudomonadati</taxon>
        <taxon>Pseudomonadota</taxon>
        <taxon>Gammaproteobacteria</taxon>
        <taxon>Thiotrichales</taxon>
        <taxon>Francisellaceae</taxon>
        <taxon>Francisella</taxon>
    </lineage>
</organism>
<keyword evidence="2" id="KW-0560">Oxidoreductase</keyword>
<dbReference type="KEGG" id="ftv:CH67_1670"/>
<dbReference type="Pfam" id="PF00106">
    <property type="entry name" value="adh_short"/>
    <property type="match status" value="1"/>
</dbReference>
<evidence type="ECO:0000256" key="3">
    <source>
        <dbReference type="RuleBase" id="RU000363"/>
    </source>
</evidence>
<comment type="caution">
    <text evidence="4">The sequence shown here is derived from an EMBL/GenBank/DDBJ whole genome shotgun (WGS) entry which is preliminary data.</text>
</comment>
<dbReference type="AlphaFoldDB" id="A0A0B3VNC0"/>
<dbReference type="CDD" id="cd05374">
    <property type="entry name" value="17beta-HSD-like_SDR_c"/>
    <property type="match status" value="1"/>
</dbReference>
<dbReference type="RefSeq" id="WP_003016460.1">
    <property type="nucleotide sequence ID" value="NZ_CP009693.1"/>
</dbReference>
<dbReference type="SUPFAM" id="SSF51735">
    <property type="entry name" value="NAD(P)-binding Rossmann-fold domains"/>
    <property type="match status" value="1"/>
</dbReference>
<dbReference type="InterPro" id="IPR002347">
    <property type="entry name" value="SDR_fam"/>
</dbReference>
<dbReference type="PANTHER" id="PTHR44169">
    <property type="entry name" value="NADPH-DEPENDENT 1-ACYLDIHYDROXYACETONE PHOSPHATE REDUCTASE"/>
    <property type="match status" value="1"/>
</dbReference>
<evidence type="ECO:0000256" key="1">
    <source>
        <dbReference type="ARBA" id="ARBA00006484"/>
    </source>
</evidence>
<reference evidence="4" key="1">
    <citation type="submission" date="2019-08" db="EMBL/GenBank/DDBJ databases">
        <authorList>
            <person name="Busch A."/>
        </authorList>
    </citation>
    <scope>NUCLEOTIDE SEQUENCE</scope>
    <source>
        <strain evidence="5">15T0085</strain>
        <strain evidence="4">17T1429</strain>
    </source>
</reference>
<evidence type="ECO:0000313" key="4">
    <source>
        <dbReference type="EMBL" id="NDR89649.1"/>
    </source>
</evidence>
<protein>
    <submittedName>
        <fullName evidence="4">SDR family NAD(P)-dependent oxidoreductase</fullName>
    </submittedName>
</protein>
<dbReference type="OMA" id="KEDHCDV"/>
<dbReference type="HOGENOM" id="CLU_010194_2_9_6"/>
<dbReference type="PROSITE" id="PS00061">
    <property type="entry name" value="ADH_SHORT"/>
    <property type="match status" value="1"/>
</dbReference>
<gene>
    <name evidence="5" type="ORF">FWI86_08705</name>
    <name evidence="4" type="ORF">FWJ04_08785</name>
</gene>
<dbReference type="EMBL" id="JAAGJP010000080">
    <property type="protein sequence ID" value="NDS69046.1"/>
    <property type="molecule type" value="Genomic_DNA"/>
</dbReference>
<comment type="similarity">
    <text evidence="1 3">Belongs to the short-chain dehydrogenases/reductases (SDR) family.</text>
</comment>
<dbReference type="KEGG" id="ftc:DA46_1477"/>
<dbReference type="Gene3D" id="3.40.50.720">
    <property type="entry name" value="NAD(P)-binding Rossmann-like Domain"/>
    <property type="match status" value="1"/>
</dbReference>
<dbReference type="PRINTS" id="PR00080">
    <property type="entry name" value="SDRFAMILY"/>
</dbReference>
<dbReference type="PRINTS" id="PR00081">
    <property type="entry name" value="GDHRDH"/>
</dbReference>
<proteinExistence type="inferred from homology"/>
<dbReference type="eggNOG" id="COG1028">
    <property type="taxonomic scope" value="Bacteria"/>
</dbReference>
<accession>A0A0B3VNC0</accession>
<dbReference type="PANTHER" id="PTHR44169:SF6">
    <property type="entry name" value="NADPH-DEPENDENT 1-ACYLDIHYDROXYACETONE PHOSPHATE REDUCTASE"/>
    <property type="match status" value="1"/>
</dbReference>
<evidence type="ECO:0000256" key="2">
    <source>
        <dbReference type="ARBA" id="ARBA00023002"/>
    </source>
</evidence>
<dbReference type="InterPro" id="IPR020904">
    <property type="entry name" value="Sc_DH/Rdtase_CS"/>
</dbReference>
<dbReference type="EMBL" id="JAAGKH010000093">
    <property type="protein sequence ID" value="NDR89649.1"/>
    <property type="molecule type" value="Genomic_DNA"/>
</dbReference>
<evidence type="ECO:0000313" key="5">
    <source>
        <dbReference type="EMBL" id="NDS69046.1"/>
    </source>
</evidence>
<dbReference type="KEGG" id="ftz:CH68_1401"/>
<sequence length="274" mass="30800">MVNNSKTILITGCSHGGIGYATAVHLKNLGHRVFASARQQKDVEALSQEGFETYLIDVTNYEYIDNALADILNKTGGSLDVIFNNAGYGQAGALEDIDTKFLKQQFETNVFGLHNLTYKALKIMRKQGYGKIIQHSSVLGLVAMKYRGAYNASKYAIEGLTDTMRLELRDSNIFITSLNTGPITSKFRENSIKTITNVNYDSSVHKQQYEKILACQHKKVPFNEPAISVAKVVEKIINCDKPKPRYYITKATWIMASLKRILPTNILDNFLNRY</sequence>
<reference evidence="4" key="2">
    <citation type="submission" date="2020-02" db="EMBL/GenBank/DDBJ databases">
        <title>Using affinity propagation clustering for identifying bacterial clades and subclades with whole-genome sequences of Francisella tularensis.</title>
        <authorList>
            <person name="Homeier-Bachmann T."/>
            <person name="Abdel-Glil M.Y."/>
            <person name="Hackbart A."/>
            <person name="Hotzel H."/>
            <person name="Tomaso H."/>
        </authorList>
    </citation>
    <scope>NUCLEOTIDE SEQUENCE</scope>
    <source>
        <strain evidence="5">15T0085</strain>
        <strain evidence="4">17T1429</strain>
    </source>
</reference>